<dbReference type="AlphaFoldDB" id="A0A392T9B6"/>
<evidence type="ECO:0000313" key="2">
    <source>
        <dbReference type="EMBL" id="MCI57639.1"/>
    </source>
</evidence>
<proteinExistence type="predicted"/>
<name>A0A392T9B6_9FABA</name>
<keyword evidence="3" id="KW-1185">Reference proteome</keyword>
<accession>A0A392T9B6</accession>
<feature type="non-terminal residue" evidence="2">
    <location>
        <position position="71"/>
    </location>
</feature>
<evidence type="ECO:0000313" key="3">
    <source>
        <dbReference type="Proteomes" id="UP000265520"/>
    </source>
</evidence>
<evidence type="ECO:0000256" key="1">
    <source>
        <dbReference type="SAM" id="MobiDB-lite"/>
    </source>
</evidence>
<sequence>MEKAASEIESSHTADKEKLSDEIGRLKKARKDDVAAAKKEYDAVVGEMDGLKKCHAEEKAFLEKKIRLLTL</sequence>
<feature type="region of interest" description="Disordered" evidence="1">
    <location>
        <begin position="1"/>
        <end position="22"/>
    </location>
</feature>
<dbReference type="EMBL" id="LXQA010532546">
    <property type="protein sequence ID" value="MCI57639.1"/>
    <property type="molecule type" value="Genomic_DNA"/>
</dbReference>
<dbReference type="Proteomes" id="UP000265520">
    <property type="component" value="Unassembled WGS sequence"/>
</dbReference>
<comment type="caution">
    <text evidence="2">The sequence shown here is derived from an EMBL/GenBank/DDBJ whole genome shotgun (WGS) entry which is preliminary data.</text>
</comment>
<reference evidence="2 3" key="1">
    <citation type="journal article" date="2018" name="Front. Plant Sci.">
        <title>Red Clover (Trifolium pratense) and Zigzag Clover (T. medium) - A Picture of Genomic Similarities and Differences.</title>
        <authorList>
            <person name="Dluhosova J."/>
            <person name="Istvanek J."/>
            <person name="Nedelnik J."/>
            <person name="Repkova J."/>
        </authorList>
    </citation>
    <scope>NUCLEOTIDE SEQUENCE [LARGE SCALE GENOMIC DNA]</scope>
    <source>
        <strain evidence="3">cv. 10/8</strain>
        <tissue evidence="2">Leaf</tissue>
    </source>
</reference>
<organism evidence="2 3">
    <name type="scientific">Trifolium medium</name>
    <dbReference type="NCBI Taxonomy" id="97028"/>
    <lineage>
        <taxon>Eukaryota</taxon>
        <taxon>Viridiplantae</taxon>
        <taxon>Streptophyta</taxon>
        <taxon>Embryophyta</taxon>
        <taxon>Tracheophyta</taxon>
        <taxon>Spermatophyta</taxon>
        <taxon>Magnoliopsida</taxon>
        <taxon>eudicotyledons</taxon>
        <taxon>Gunneridae</taxon>
        <taxon>Pentapetalae</taxon>
        <taxon>rosids</taxon>
        <taxon>fabids</taxon>
        <taxon>Fabales</taxon>
        <taxon>Fabaceae</taxon>
        <taxon>Papilionoideae</taxon>
        <taxon>50 kb inversion clade</taxon>
        <taxon>NPAAA clade</taxon>
        <taxon>Hologalegina</taxon>
        <taxon>IRL clade</taxon>
        <taxon>Trifolieae</taxon>
        <taxon>Trifolium</taxon>
    </lineage>
</organism>
<protein>
    <submittedName>
        <fullName evidence="2">Uncharacterized protein</fullName>
    </submittedName>
</protein>